<feature type="region of interest" description="Disordered" evidence="6">
    <location>
        <begin position="18"/>
        <end position="47"/>
    </location>
</feature>
<dbReference type="InParanoid" id="A0A401G8A2"/>
<feature type="domain" description="C2H2-type" evidence="7">
    <location>
        <begin position="350"/>
        <end position="382"/>
    </location>
</feature>
<evidence type="ECO:0000256" key="3">
    <source>
        <dbReference type="ARBA" id="ARBA00022771"/>
    </source>
</evidence>
<organism evidence="8 9">
    <name type="scientific">Sparassis crispa</name>
    <dbReference type="NCBI Taxonomy" id="139825"/>
    <lineage>
        <taxon>Eukaryota</taxon>
        <taxon>Fungi</taxon>
        <taxon>Dikarya</taxon>
        <taxon>Basidiomycota</taxon>
        <taxon>Agaricomycotina</taxon>
        <taxon>Agaricomycetes</taxon>
        <taxon>Polyporales</taxon>
        <taxon>Sparassidaceae</taxon>
        <taxon>Sparassis</taxon>
    </lineage>
</organism>
<keyword evidence="1" id="KW-0479">Metal-binding</keyword>
<dbReference type="Gene3D" id="3.30.160.60">
    <property type="entry name" value="Classic Zinc Finger"/>
    <property type="match status" value="1"/>
</dbReference>
<dbReference type="STRING" id="139825.A0A401G8A2"/>
<keyword evidence="2" id="KW-0677">Repeat</keyword>
<dbReference type="EMBL" id="BFAD01000001">
    <property type="protein sequence ID" value="GBE78420.1"/>
    <property type="molecule type" value="Genomic_DNA"/>
</dbReference>
<dbReference type="OrthoDB" id="2143914at2759"/>
<dbReference type="SMART" id="SM00355">
    <property type="entry name" value="ZnF_C2H2"/>
    <property type="match status" value="3"/>
</dbReference>
<dbReference type="GO" id="GO:0005634">
    <property type="term" value="C:nucleus"/>
    <property type="evidence" value="ECO:0007669"/>
    <property type="project" value="TreeGrafter"/>
</dbReference>
<evidence type="ECO:0000259" key="7">
    <source>
        <dbReference type="PROSITE" id="PS50157"/>
    </source>
</evidence>
<dbReference type="InterPro" id="IPR036236">
    <property type="entry name" value="Znf_C2H2_sf"/>
</dbReference>
<dbReference type="PANTHER" id="PTHR23057">
    <property type="entry name" value="JUXTAPOSED WITH ANOTHER ZINC FINGER PROTEIN 1"/>
    <property type="match status" value="1"/>
</dbReference>
<dbReference type="GO" id="GO:0008270">
    <property type="term" value="F:zinc ion binding"/>
    <property type="evidence" value="ECO:0007669"/>
    <property type="project" value="UniProtKB-KW"/>
</dbReference>
<keyword evidence="9" id="KW-1185">Reference proteome</keyword>
<dbReference type="InterPro" id="IPR051580">
    <property type="entry name" value="ZnF-Chromatin_assoc"/>
</dbReference>
<dbReference type="Proteomes" id="UP000287166">
    <property type="component" value="Unassembled WGS sequence"/>
</dbReference>
<keyword evidence="4" id="KW-0862">Zinc</keyword>
<evidence type="ECO:0000313" key="8">
    <source>
        <dbReference type="EMBL" id="GBE78420.1"/>
    </source>
</evidence>
<comment type="caution">
    <text evidence="8">The sequence shown here is derived from an EMBL/GenBank/DDBJ whole genome shotgun (WGS) entry which is preliminary data.</text>
</comment>
<reference evidence="8 9" key="1">
    <citation type="journal article" date="2018" name="Sci. Rep.">
        <title>Genome sequence of the cauliflower mushroom Sparassis crispa (Hanabiratake) and its association with beneficial usage.</title>
        <authorList>
            <person name="Kiyama R."/>
            <person name="Furutani Y."/>
            <person name="Kawaguchi K."/>
            <person name="Nakanishi T."/>
        </authorList>
    </citation>
    <scope>NUCLEOTIDE SEQUENCE [LARGE SCALE GENOMIC DNA]</scope>
</reference>
<protein>
    <recommendedName>
        <fullName evidence="7">C2H2-type domain-containing protein</fullName>
    </recommendedName>
</protein>
<evidence type="ECO:0000256" key="4">
    <source>
        <dbReference type="ARBA" id="ARBA00022833"/>
    </source>
</evidence>
<dbReference type="RefSeq" id="XP_027609333.1">
    <property type="nucleotide sequence ID" value="XM_027753532.1"/>
</dbReference>
<evidence type="ECO:0000256" key="2">
    <source>
        <dbReference type="ARBA" id="ARBA00022737"/>
    </source>
</evidence>
<dbReference type="PROSITE" id="PS00028">
    <property type="entry name" value="ZINC_FINGER_C2H2_1"/>
    <property type="match status" value="1"/>
</dbReference>
<dbReference type="SUPFAM" id="SSF57667">
    <property type="entry name" value="beta-beta-alpha zinc fingers"/>
    <property type="match status" value="1"/>
</dbReference>
<evidence type="ECO:0000256" key="5">
    <source>
        <dbReference type="PROSITE-ProRule" id="PRU00042"/>
    </source>
</evidence>
<accession>A0A401G8A2</accession>
<evidence type="ECO:0000256" key="1">
    <source>
        <dbReference type="ARBA" id="ARBA00022723"/>
    </source>
</evidence>
<sequence>MGQQLRRSGLSCRNRWRMLERKKASRREPSESTLSVANVDMDQPPLDDTSTQWMAIPVDSRLWDHDASHFMSSLSTLPIDAMLPLGETPPSYLPSEDFAALDTSYDQTDVCSDPVDRPPFQYASSSLSRALSSPLTSPSPQAHYALYPSPISEHLNLTEASSSAGPTVHEPDHAAFVALDNLSGVDYNDSRYYQNGRPSDSEMNHTHGCGELPVAIGASPEIQSVILTPASSVLTLLSLPASLPSSSGDFETPMSAAGSEPPSSPAVHDTALCSAAPSANWQCTSRGWSLRLSANLPATSDSGVLAYACGHQLCWPEGTITSSACFATSGDLLEHNRAKHPQDHFGSKPFKCGLAGCGKSWKNINGLQYHLQISKTHFQQALAASVPIPAESTNSTTDPSQAESSRVKAKTFPCTYPGCRNEYKQLSGLRYHLAHGHPPDMPAQLDVVPPALARKMAEKLQNKALPVVRNP</sequence>
<evidence type="ECO:0000256" key="6">
    <source>
        <dbReference type="SAM" id="MobiDB-lite"/>
    </source>
</evidence>
<gene>
    <name evidence="8" type="ORF">SCP_0113080</name>
</gene>
<feature type="compositionally biased region" description="Basic and acidic residues" evidence="6">
    <location>
        <begin position="18"/>
        <end position="30"/>
    </location>
</feature>
<evidence type="ECO:0000313" key="9">
    <source>
        <dbReference type="Proteomes" id="UP000287166"/>
    </source>
</evidence>
<dbReference type="AlphaFoldDB" id="A0A401G8A2"/>
<keyword evidence="3 5" id="KW-0863">Zinc-finger</keyword>
<dbReference type="GeneID" id="38775337"/>
<proteinExistence type="predicted"/>
<dbReference type="InterPro" id="IPR013087">
    <property type="entry name" value="Znf_C2H2_type"/>
</dbReference>
<dbReference type="PROSITE" id="PS50157">
    <property type="entry name" value="ZINC_FINGER_C2H2_2"/>
    <property type="match status" value="1"/>
</dbReference>
<name>A0A401G8A2_9APHY</name>
<dbReference type="PANTHER" id="PTHR23057:SF0">
    <property type="entry name" value="JUXTAPOSED WITH ANOTHER ZINC FINGER PROTEIN 1"/>
    <property type="match status" value="1"/>
</dbReference>